<dbReference type="PANTHER" id="PTHR46696:SF6">
    <property type="entry name" value="P450, PUTATIVE (EUROFUNG)-RELATED"/>
    <property type="match status" value="1"/>
</dbReference>
<dbReference type="Proteomes" id="UP000031599">
    <property type="component" value="Unassembled WGS sequence"/>
</dbReference>
<sequence>MATAELRGAHTFNFDPFNAHRDDPHTPLRKARREHPVFFSPALGTWVITRHADVVAALRDPARFSSANAITNVPAAPPPEILEVLAAGIPYEPNSVDLDPPRHTKFRALINQAFTPRRIHAKQPTITALAHAAIEGFAHAGTADLVAEFAYPLPARVIADLLGIPSEDLPAFKRWSDEWLVMIGQIGDLDRQRKAAAAVVEFQHYIAAMIAARRTRPSEGLVSDVVAAVQDMPDPPSDNALVGLLMTVLFAGHETTTSLITNTIKLLLQHPEALAQVRADAELIPAAITETLRFDPPVPNMYRTTTADVRVGGVDLPAGEHLRLSFASANRDAACFADPDRFDLHRADKANHLAFGQGIHACVGAALAQLEARVSVQALLERLPGLRLVEGALIEPVVSATVRGTRRLMLAWDRQ</sequence>
<dbReference type="PANTHER" id="PTHR46696">
    <property type="entry name" value="P450, PUTATIVE (EUROFUNG)-RELATED"/>
    <property type="match status" value="1"/>
</dbReference>
<dbReference type="InterPro" id="IPR002397">
    <property type="entry name" value="Cyt_P450_B"/>
</dbReference>
<dbReference type="PRINTS" id="PR00385">
    <property type="entry name" value="P450"/>
</dbReference>
<evidence type="ECO:0000256" key="7">
    <source>
        <dbReference type="RuleBase" id="RU000461"/>
    </source>
</evidence>
<dbReference type="GO" id="GO:0016705">
    <property type="term" value="F:oxidoreductase activity, acting on paired donors, with incorporation or reduction of molecular oxygen"/>
    <property type="evidence" value="ECO:0007669"/>
    <property type="project" value="InterPro"/>
</dbReference>
<evidence type="ECO:0000256" key="3">
    <source>
        <dbReference type="ARBA" id="ARBA00022723"/>
    </source>
</evidence>
<dbReference type="CDD" id="cd11078">
    <property type="entry name" value="CYP130-like"/>
    <property type="match status" value="1"/>
</dbReference>
<evidence type="ECO:0000256" key="5">
    <source>
        <dbReference type="ARBA" id="ARBA00023004"/>
    </source>
</evidence>
<dbReference type="PRINTS" id="PR00359">
    <property type="entry name" value="BP450"/>
</dbReference>
<dbReference type="RefSeq" id="WP_165703715.1">
    <property type="nucleotide sequence ID" value="NZ_JMCC02000026.1"/>
</dbReference>
<protein>
    <submittedName>
        <fullName evidence="8">Putative cytochrome P450 hydroxylase</fullName>
    </submittedName>
</protein>
<evidence type="ECO:0000256" key="6">
    <source>
        <dbReference type="ARBA" id="ARBA00023033"/>
    </source>
</evidence>
<evidence type="ECO:0000313" key="8">
    <source>
        <dbReference type="EMBL" id="KIG17365.1"/>
    </source>
</evidence>
<comment type="caution">
    <text evidence="8">The sequence shown here is derived from an EMBL/GenBank/DDBJ whole genome shotgun (WGS) entry which is preliminary data.</text>
</comment>
<organism evidence="8 9">
    <name type="scientific">Enhygromyxa salina</name>
    <dbReference type="NCBI Taxonomy" id="215803"/>
    <lineage>
        <taxon>Bacteria</taxon>
        <taxon>Pseudomonadati</taxon>
        <taxon>Myxococcota</taxon>
        <taxon>Polyangia</taxon>
        <taxon>Nannocystales</taxon>
        <taxon>Nannocystaceae</taxon>
        <taxon>Enhygromyxa</taxon>
    </lineage>
</organism>
<keyword evidence="4 7" id="KW-0560">Oxidoreductase</keyword>
<dbReference type="InterPro" id="IPR036396">
    <property type="entry name" value="Cyt_P450_sf"/>
</dbReference>
<evidence type="ECO:0000256" key="2">
    <source>
        <dbReference type="ARBA" id="ARBA00022617"/>
    </source>
</evidence>
<dbReference type="FunFam" id="1.10.630.10:FF:000018">
    <property type="entry name" value="Cytochrome P450 monooxygenase"/>
    <property type="match status" value="1"/>
</dbReference>
<dbReference type="EMBL" id="JMCC02000026">
    <property type="protein sequence ID" value="KIG17365.1"/>
    <property type="molecule type" value="Genomic_DNA"/>
</dbReference>
<dbReference type="GO" id="GO:0020037">
    <property type="term" value="F:heme binding"/>
    <property type="evidence" value="ECO:0007669"/>
    <property type="project" value="InterPro"/>
</dbReference>
<proteinExistence type="inferred from homology"/>
<name>A0A0C2D6U3_9BACT</name>
<evidence type="ECO:0000256" key="1">
    <source>
        <dbReference type="ARBA" id="ARBA00010617"/>
    </source>
</evidence>
<reference evidence="8 9" key="1">
    <citation type="submission" date="2014-12" db="EMBL/GenBank/DDBJ databases">
        <title>Genome assembly of Enhygromyxa salina DSM 15201.</title>
        <authorList>
            <person name="Sharma G."/>
            <person name="Subramanian S."/>
        </authorList>
    </citation>
    <scope>NUCLEOTIDE SEQUENCE [LARGE SCALE GENOMIC DNA]</scope>
    <source>
        <strain evidence="8 9">DSM 15201</strain>
    </source>
</reference>
<keyword evidence="2 7" id="KW-0349">Heme</keyword>
<dbReference type="SUPFAM" id="SSF48264">
    <property type="entry name" value="Cytochrome P450"/>
    <property type="match status" value="1"/>
</dbReference>
<dbReference type="GO" id="GO:0005506">
    <property type="term" value="F:iron ion binding"/>
    <property type="evidence" value="ECO:0007669"/>
    <property type="project" value="InterPro"/>
</dbReference>
<dbReference type="InterPro" id="IPR001128">
    <property type="entry name" value="Cyt_P450"/>
</dbReference>
<comment type="similarity">
    <text evidence="1 7">Belongs to the cytochrome P450 family.</text>
</comment>
<accession>A0A0C2D6U3</accession>
<evidence type="ECO:0000313" key="9">
    <source>
        <dbReference type="Proteomes" id="UP000031599"/>
    </source>
</evidence>
<gene>
    <name evidence="8" type="ORF">DB30_03422</name>
</gene>
<dbReference type="PROSITE" id="PS00086">
    <property type="entry name" value="CYTOCHROME_P450"/>
    <property type="match status" value="1"/>
</dbReference>
<keyword evidence="6 7" id="KW-0503">Monooxygenase</keyword>
<dbReference type="Gene3D" id="1.10.630.10">
    <property type="entry name" value="Cytochrome P450"/>
    <property type="match status" value="1"/>
</dbReference>
<dbReference type="Pfam" id="PF00067">
    <property type="entry name" value="p450"/>
    <property type="match status" value="1"/>
</dbReference>
<dbReference type="AlphaFoldDB" id="A0A0C2D6U3"/>
<evidence type="ECO:0000256" key="4">
    <source>
        <dbReference type="ARBA" id="ARBA00023002"/>
    </source>
</evidence>
<keyword evidence="5 7" id="KW-0408">Iron</keyword>
<dbReference type="InterPro" id="IPR017972">
    <property type="entry name" value="Cyt_P450_CS"/>
</dbReference>
<dbReference type="GO" id="GO:0004497">
    <property type="term" value="F:monooxygenase activity"/>
    <property type="evidence" value="ECO:0007669"/>
    <property type="project" value="UniProtKB-KW"/>
</dbReference>
<keyword evidence="3 7" id="KW-0479">Metal-binding</keyword>